<dbReference type="OrthoDB" id="203934at2157"/>
<sequence length="162" mass="16632">MAKGALATGALALGGFGTATVSAQEDQIAVFATDLYPGADFDVIAQLQESTTVEILQLDGETVSEISQPDEWTGHIIRYDIGQESGITTFLFVRGAGLSAGDSGTLGEEASVLSSDLNLMSTSVSSGGGGTDTSDSETSDSDMMTEENETTTENETTVEGGD</sequence>
<feature type="compositionally biased region" description="Low complexity" evidence="1">
    <location>
        <begin position="153"/>
        <end position="162"/>
    </location>
</feature>
<evidence type="ECO:0008006" key="4">
    <source>
        <dbReference type="Google" id="ProtNLM"/>
    </source>
</evidence>
<accession>A0A419WPJ8</accession>
<comment type="caution">
    <text evidence="2">The sequence shown here is derived from an EMBL/GenBank/DDBJ whole genome shotgun (WGS) entry which is preliminary data.</text>
</comment>
<evidence type="ECO:0000256" key="1">
    <source>
        <dbReference type="SAM" id="MobiDB-lite"/>
    </source>
</evidence>
<dbReference type="AlphaFoldDB" id="A0A419WPJ8"/>
<proteinExistence type="predicted"/>
<feature type="region of interest" description="Disordered" evidence="1">
    <location>
        <begin position="120"/>
        <end position="162"/>
    </location>
</feature>
<dbReference type="Proteomes" id="UP000283805">
    <property type="component" value="Unassembled WGS sequence"/>
</dbReference>
<gene>
    <name evidence="2" type="ORF">ATJ93_0291</name>
</gene>
<reference evidence="2 3" key="1">
    <citation type="submission" date="2018-09" db="EMBL/GenBank/DDBJ databases">
        <title>Genomic Encyclopedia of Archaeal and Bacterial Type Strains, Phase II (KMG-II): from individual species to whole genera.</title>
        <authorList>
            <person name="Goeker M."/>
        </authorList>
    </citation>
    <scope>NUCLEOTIDE SEQUENCE [LARGE SCALE GENOMIC DNA]</scope>
    <source>
        <strain evidence="2 3">DSM 13151</strain>
    </source>
</reference>
<feature type="compositionally biased region" description="Acidic residues" evidence="1">
    <location>
        <begin position="134"/>
        <end position="152"/>
    </location>
</feature>
<protein>
    <recommendedName>
        <fullName evidence="4">Calcium-binding protein</fullName>
    </recommendedName>
</protein>
<organism evidence="2 3">
    <name type="scientific">Halopiger aswanensis</name>
    <dbReference type="NCBI Taxonomy" id="148449"/>
    <lineage>
        <taxon>Archaea</taxon>
        <taxon>Methanobacteriati</taxon>
        <taxon>Methanobacteriota</taxon>
        <taxon>Stenosarchaea group</taxon>
        <taxon>Halobacteria</taxon>
        <taxon>Halobacteriales</taxon>
        <taxon>Natrialbaceae</taxon>
        <taxon>Halopiger</taxon>
    </lineage>
</organism>
<evidence type="ECO:0000313" key="3">
    <source>
        <dbReference type="Proteomes" id="UP000283805"/>
    </source>
</evidence>
<evidence type="ECO:0000313" key="2">
    <source>
        <dbReference type="EMBL" id="RKD97306.1"/>
    </source>
</evidence>
<dbReference type="EMBL" id="RAPO01000001">
    <property type="protein sequence ID" value="RKD97306.1"/>
    <property type="molecule type" value="Genomic_DNA"/>
</dbReference>
<name>A0A419WPJ8_9EURY</name>
<keyword evidence="3" id="KW-1185">Reference proteome</keyword>